<feature type="compositionally biased region" description="Low complexity" evidence="1">
    <location>
        <begin position="402"/>
        <end position="425"/>
    </location>
</feature>
<evidence type="ECO:0000256" key="1">
    <source>
        <dbReference type="SAM" id="MobiDB-lite"/>
    </source>
</evidence>
<feature type="compositionally biased region" description="Low complexity" evidence="1">
    <location>
        <begin position="375"/>
        <end position="386"/>
    </location>
</feature>
<feature type="region of interest" description="Disordered" evidence="1">
    <location>
        <begin position="145"/>
        <end position="357"/>
    </location>
</feature>
<protein>
    <submittedName>
        <fullName evidence="2">Uncharacterized protein</fullName>
    </submittedName>
</protein>
<dbReference type="AlphaFoldDB" id="A0A0G4IFY2"/>
<reference evidence="2" key="1">
    <citation type="submission" date="2014-11" db="EMBL/GenBank/DDBJ databases">
        <authorList>
            <person name="Otto D Thomas"/>
            <person name="Naeem Raeece"/>
        </authorList>
    </citation>
    <scope>NUCLEOTIDE SEQUENCE</scope>
</reference>
<proteinExistence type="predicted"/>
<name>A0A0G4IFY2_9ALVE</name>
<dbReference type="Gene3D" id="2.30.29.30">
    <property type="entry name" value="Pleckstrin-homology domain (PH domain)/Phosphotyrosine-binding domain (PTB)"/>
    <property type="match status" value="1"/>
</dbReference>
<dbReference type="VEuPathDB" id="CryptoDB:Cvel_14122"/>
<dbReference type="InterPro" id="IPR011993">
    <property type="entry name" value="PH-like_dom_sf"/>
</dbReference>
<feature type="compositionally biased region" description="Polar residues" evidence="1">
    <location>
        <begin position="177"/>
        <end position="199"/>
    </location>
</feature>
<feature type="compositionally biased region" description="Basic and acidic residues" evidence="1">
    <location>
        <begin position="443"/>
        <end position="452"/>
    </location>
</feature>
<feature type="compositionally biased region" description="Low complexity" evidence="1">
    <location>
        <begin position="207"/>
        <end position="220"/>
    </location>
</feature>
<sequence length="576" mass="58625">MLRMEENEEDDLLLEALRIAWPDVRSVLFDAGFAHLLVQNSEGQKGWKPTECDGGPLCLAEAEAPNGESYAKLLIRSQAATAVNFFHPVDGESDWSISAPYVFLRTFPGTPDSQTYCLYLANTQNLQSFWAEIVRVVTGAGGGISEDGLKCGKKQREERQKKNQEEGGKNLLRMLQQDRQSTPPQTRKQMEMAQTPTVTAPSPQPQNPSSAALFALLKGGDTAGGSGSSAAPARGLPPDVPPTDELRNGHGMPSGSSVPAGGDESAAEERAGQRESLLTLLGGGSLSSLTPNRAAASGGEAGSKGKESVGSGAGGGSSGGRVPQSTTAAAAAEARQPNGSGSRGEEGEREKPLAGGAEGGSAILAMLNGGLGAAAGAQTGSAVAAAPSQSSLRGGGGGQVPASSGGLSQRGGASASSAGPTAGAGLPTPQRKVRGSTATPPGWERERDRRASDSNGPPASPAPSPSPDVLMSLLKQRGVGSSSSLFSGGAKEGKKEKETGGLGVGVAGSGTAATTSRGLTAAPISSSSLPPALAPSAADLLPEVLEELRRSPEFDRLVEAAMEKVLIRRRQQQQQR</sequence>
<organism evidence="2">
    <name type="scientific">Chromera velia CCMP2878</name>
    <dbReference type="NCBI Taxonomy" id="1169474"/>
    <lineage>
        <taxon>Eukaryota</taxon>
        <taxon>Sar</taxon>
        <taxon>Alveolata</taxon>
        <taxon>Colpodellida</taxon>
        <taxon>Chromeraceae</taxon>
        <taxon>Chromera</taxon>
    </lineage>
</organism>
<evidence type="ECO:0000313" key="2">
    <source>
        <dbReference type="EMBL" id="CEM56150.1"/>
    </source>
</evidence>
<feature type="compositionally biased region" description="Basic and acidic residues" evidence="1">
    <location>
        <begin position="147"/>
        <end position="168"/>
    </location>
</feature>
<feature type="compositionally biased region" description="Low complexity" evidence="1">
    <location>
        <begin position="228"/>
        <end position="237"/>
    </location>
</feature>
<feature type="region of interest" description="Disordered" evidence="1">
    <location>
        <begin position="375"/>
        <end position="508"/>
    </location>
</feature>
<feature type="compositionally biased region" description="Basic and acidic residues" evidence="1">
    <location>
        <begin position="343"/>
        <end position="352"/>
    </location>
</feature>
<accession>A0A0G4IFY2</accession>
<dbReference type="EMBL" id="CDMZ01005947">
    <property type="protein sequence ID" value="CEM56150.1"/>
    <property type="molecule type" value="Genomic_DNA"/>
</dbReference>
<feature type="compositionally biased region" description="Low complexity" evidence="1">
    <location>
        <begin position="478"/>
        <end position="489"/>
    </location>
</feature>
<gene>
    <name evidence="2" type="ORF">Cvel_14122</name>
</gene>
<feature type="compositionally biased region" description="Low complexity" evidence="1">
    <location>
        <begin position="276"/>
        <end position="298"/>
    </location>
</feature>